<dbReference type="SUPFAM" id="SSF48019">
    <property type="entry name" value="post-AAA+ oligomerization domain-like"/>
    <property type="match status" value="1"/>
</dbReference>
<dbReference type="GO" id="GO:0005524">
    <property type="term" value="F:ATP binding"/>
    <property type="evidence" value="ECO:0007669"/>
    <property type="project" value="UniProtKB-KW"/>
</dbReference>
<gene>
    <name evidence="4" type="primary">mgs1</name>
    <name evidence="4" type="ordered locus">MfeM64YM_0128</name>
</gene>
<dbReference type="PANTHER" id="PTHR13779">
    <property type="entry name" value="WERNER HELICASE-INTERACTING PROTEIN 1 FAMILY MEMBER"/>
    <property type="match status" value="1"/>
</dbReference>
<evidence type="ECO:0000256" key="1">
    <source>
        <dbReference type="ARBA" id="ARBA00022741"/>
    </source>
</evidence>
<dbReference type="SUPFAM" id="SSF52540">
    <property type="entry name" value="P-loop containing nucleoside triphosphate hydrolases"/>
    <property type="match status" value="1"/>
</dbReference>
<name>A0AB32XAR8_MYCFM</name>
<dbReference type="InterPro" id="IPR032423">
    <property type="entry name" value="AAA_assoc_2"/>
</dbReference>
<dbReference type="Pfam" id="PF12002">
    <property type="entry name" value="MgsA_C"/>
    <property type="match status" value="1"/>
</dbReference>
<feature type="domain" description="AAA+ ATPase" evidence="3">
    <location>
        <begin position="34"/>
        <end position="141"/>
    </location>
</feature>
<dbReference type="KEGG" id="mfm:MfeM64YM_0128"/>
<keyword evidence="2" id="KW-0067">ATP-binding</keyword>
<dbReference type="Gene3D" id="1.10.3710.10">
    <property type="entry name" value="DNA polymerase III clamp loader subunits, C-terminal domain"/>
    <property type="match status" value="1"/>
</dbReference>
<dbReference type="GO" id="GO:0006310">
    <property type="term" value="P:DNA recombination"/>
    <property type="evidence" value="ECO:0007669"/>
    <property type="project" value="InterPro"/>
</dbReference>
<dbReference type="AlphaFoldDB" id="A0AB32XAR8"/>
<protein>
    <submittedName>
        <fullName evidence="4">ATPase, AAA family</fullName>
    </submittedName>
</protein>
<dbReference type="PANTHER" id="PTHR13779:SF7">
    <property type="entry name" value="ATPASE WRNIP1"/>
    <property type="match status" value="1"/>
</dbReference>
<dbReference type="SMART" id="SM00382">
    <property type="entry name" value="AAA"/>
    <property type="match status" value="1"/>
</dbReference>
<dbReference type="Gene3D" id="1.20.272.10">
    <property type="match status" value="1"/>
</dbReference>
<proteinExistence type="predicted"/>
<dbReference type="InterPro" id="IPR051314">
    <property type="entry name" value="AAA_ATPase_RarA/MGS1/WRNIP1"/>
</dbReference>
<sequence>MKNLANEIRPRTLDDIVGQKHVVSLLKEIVKNKASTSFIFFGESGTGKSSAAVALANDLKLKYGYFNATINNKDELVNTIQTNDIIIIDEIHRLNKDKQDILLSYLEYDKIIVYATTTENPYFKVNPALRSRMQILQFNKLSEEEILFGLKKIIKTYYPKFKIKDDILKVLIKNSTGDYRSCINNLQILTLLNKDKEVTEESIKTLIPNVNFYSDKESNAHYNNLSAFHKSLRGSDVDAALYYGALILKTGDYMGLFRRLTAATYEDVGLADPTLPMRVEAAFNAVERLGFPEAYLPLYYIIISVAIAPKSNTVYKAIQKVEPFIEQGNIYEIPKHLRDAHYKSASKLGDGLDYKYPHDFPNHWVKQEYLPKRIASKKFFEPDNNDSPSLLKYYNFIKNIKGDK</sequence>
<dbReference type="Gene3D" id="1.10.8.60">
    <property type="match status" value="1"/>
</dbReference>
<accession>A0AB32XAR8</accession>
<evidence type="ECO:0000313" key="4">
    <source>
        <dbReference type="EMBL" id="ADV34136.1"/>
    </source>
</evidence>
<reference evidence="4 5" key="1">
    <citation type="journal article" date="2011" name="J. Bacteriol.">
        <title>Genome sequence of the repetitive-sequence-rich Mycoplasma fermentans strain M64.</title>
        <authorList>
            <person name="Shu H.W."/>
            <person name="Liu T.T."/>
            <person name="Chang H.Y."/>
            <person name="Liu Y.M."/>
            <person name="Wu K.M."/>
            <person name="Shu H.Y."/>
            <person name="Tsai S.F."/>
            <person name="Hsiao K.J."/>
            <person name="Hu W.S."/>
            <person name="Ng W.V."/>
        </authorList>
    </citation>
    <scope>NUCLEOTIDE SEQUENCE [LARGE SCALE GENOMIC DNA]</scope>
    <source>
        <strain evidence="4 5">M64</strain>
    </source>
</reference>
<dbReference type="Proteomes" id="UP000007473">
    <property type="component" value="Chromosome"/>
</dbReference>
<dbReference type="RefSeq" id="WP_013354366.1">
    <property type="nucleotide sequence ID" value="NC_014921.1"/>
</dbReference>
<dbReference type="GO" id="GO:0006261">
    <property type="term" value="P:DNA-templated DNA replication"/>
    <property type="evidence" value="ECO:0007669"/>
    <property type="project" value="TreeGrafter"/>
</dbReference>
<dbReference type="InterPro" id="IPR008824">
    <property type="entry name" value="RuvB-like_N"/>
</dbReference>
<dbReference type="GO" id="GO:0003677">
    <property type="term" value="F:DNA binding"/>
    <property type="evidence" value="ECO:0007669"/>
    <property type="project" value="InterPro"/>
</dbReference>
<dbReference type="GO" id="GO:0000731">
    <property type="term" value="P:DNA synthesis involved in DNA repair"/>
    <property type="evidence" value="ECO:0007669"/>
    <property type="project" value="TreeGrafter"/>
</dbReference>
<dbReference type="GO" id="GO:0008047">
    <property type="term" value="F:enzyme activator activity"/>
    <property type="evidence" value="ECO:0007669"/>
    <property type="project" value="TreeGrafter"/>
</dbReference>
<evidence type="ECO:0000256" key="2">
    <source>
        <dbReference type="ARBA" id="ARBA00022840"/>
    </source>
</evidence>
<dbReference type="InterPro" id="IPR021886">
    <property type="entry name" value="MgsA_C"/>
</dbReference>
<keyword evidence="1" id="KW-0547">Nucleotide-binding</keyword>
<dbReference type="InterPro" id="IPR008921">
    <property type="entry name" value="DNA_pol3_clamp-load_cplx_C"/>
</dbReference>
<dbReference type="GO" id="GO:0009378">
    <property type="term" value="F:four-way junction helicase activity"/>
    <property type="evidence" value="ECO:0007669"/>
    <property type="project" value="InterPro"/>
</dbReference>
<evidence type="ECO:0000313" key="5">
    <source>
        <dbReference type="Proteomes" id="UP000007473"/>
    </source>
</evidence>
<dbReference type="GO" id="GO:0017116">
    <property type="term" value="F:single-stranded DNA helicase activity"/>
    <property type="evidence" value="ECO:0007669"/>
    <property type="project" value="TreeGrafter"/>
</dbReference>
<dbReference type="EMBL" id="CP002458">
    <property type="protein sequence ID" value="ADV34136.1"/>
    <property type="molecule type" value="Genomic_DNA"/>
</dbReference>
<dbReference type="CDD" id="cd00009">
    <property type="entry name" value="AAA"/>
    <property type="match status" value="1"/>
</dbReference>
<evidence type="ECO:0000259" key="3">
    <source>
        <dbReference type="SMART" id="SM00382"/>
    </source>
</evidence>
<dbReference type="InterPro" id="IPR003593">
    <property type="entry name" value="AAA+_ATPase"/>
</dbReference>
<dbReference type="Pfam" id="PF05496">
    <property type="entry name" value="RuvB_N"/>
    <property type="match status" value="1"/>
</dbReference>
<dbReference type="Gene3D" id="3.40.50.300">
    <property type="entry name" value="P-loop containing nucleotide triphosphate hydrolases"/>
    <property type="match status" value="1"/>
</dbReference>
<dbReference type="Pfam" id="PF16193">
    <property type="entry name" value="AAA_assoc_2"/>
    <property type="match status" value="1"/>
</dbReference>
<organism evidence="4 5">
    <name type="scientific">Mycoplasmopsis fermentans (strain M64)</name>
    <name type="common">Mycoplasma fermentans</name>
    <dbReference type="NCBI Taxonomy" id="943945"/>
    <lineage>
        <taxon>Bacteria</taxon>
        <taxon>Bacillati</taxon>
        <taxon>Mycoplasmatota</taxon>
        <taxon>Mycoplasmoidales</taxon>
        <taxon>Metamycoplasmataceae</taxon>
        <taxon>Mycoplasmopsis</taxon>
    </lineage>
</organism>
<dbReference type="InterPro" id="IPR027417">
    <property type="entry name" value="P-loop_NTPase"/>
</dbReference>